<proteinExistence type="predicted"/>
<dbReference type="GO" id="GO:0004519">
    <property type="term" value="F:endonuclease activity"/>
    <property type="evidence" value="ECO:0007669"/>
    <property type="project" value="UniProtKB-KW"/>
</dbReference>
<dbReference type="EMBL" id="CP053892">
    <property type="protein sequence ID" value="QKG23896.1"/>
    <property type="molecule type" value="Genomic_DNA"/>
</dbReference>
<name>A0A7D3W169_ACTVE</name>
<accession>A0A7D3W169</accession>
<dbReference type="AlphaFoldDB" id="A0A7D3W169"/>
<gene>
    <name evidence="1" type="ORF">ACTIVE_5539</name>
</gene>
<reference evidence="1 2" key="1">
    <citation type="submission" date="2020-05" db="EMBL/GenBank/DDBJ databases">
        <title>Actinomadura verrucosospora NRRL-B18236 (PFL_A860) Genome sequencing and assembly.</title>
        <authorList>
            <person name="Samborskyy M."/>
        </authorList>
    </citation>
    <scope>NUCLEOTIDE SEQUENCE [LARGE SCALE GENOMIC DNA]</scope>
    <source>
        <strain evidence="1 2">NRRL:B18236</strain>
    </source>
</reference>
<dbReference type="Proteomes" id="UP000501240">
    <property type="component" value="Chromosome"/>
</dbReference>
<sequence>MIEQAADDTLLVFTWVTDDEAYDDNTVLRPRCQNRGLNHVFAVSSDHPLILAWVKTRTMPP</sequence>
<keyword evidence="1" id="KW-0255">Endonuclease</keyword>
<keyword evidence="1" id="KW-0540">Nuclease</keyword>
<protein>
    <submittedName>
        <fullName evidence="1">Endonuclease DDE</fullName>
    </submittedName>
</protein>
<evidence type="ECO:0000313" key="1">
    <source>
        <dbReference type="EMBL" id="QKG23896.1"/>
    </source>
</evidence>
<organism evidence="1 2">
    <name type="scientific">Actinomadura verrucosospora</name>
    <dbReference type="NCBI Taxonomy" id="46165"/>
    <lineage>
        <taxon>Bacteria</taxon>
        <taxon>Bacillati</taxon>
        <taxon>Actinomycetota</taxon>
        <taxon>Actinomycetes</taxon>
        <taxon>Streptosporangiales</taxon>
        <taxon>Thermomonosporaceae</taxon>
        <taxon>Actinomadura</taxon>
    </lineage>
</organism>
<keyword evidence="1" id="KW-0378">Hydrolase</keyword>
<evidence type="ECO:0000313" key="2">
    <source>
        <dbReference type="Proteomes" id="UP000501240"/>
    </source>
</evidence>
<keyword evidence="2" id="KW-1185">Reference proteome</keyword>